<protein>
    <submittedName>
        <fullName evidence="2">Alcohol dehydrogenase 15 kDa subunit</fullName>
    </submittedName>
</protein>
<dbReference type="STRING" id="1088869.GMO_16360"/>
<gene>
    <name evidence="2" type="ORF">GMO_16360</name>
</gene>
<dbReference type="AlphaFoldDB" id="G6XJQ7"/>
<keyword evidence="3" id="KW-1185">Reference proteome</keyword>
<reference evidence="2 3" key="1">
    <citation type="submission" date="2011-10" db="EMBL/GenBank/DDBJ databases">
        <title>Genome sequence of Gluconobacter morbifer G707, isolated from Drosophila gut.</title>
        <authorList>
            <person name="Lee W.-J."/>
            <person name="Kim E.-K."/>
        </authorList>
    </citation>
    <scope>NUCLEOTIDE SEQUENCE [LARGE SCALE GENOMIC DNA]</scope>
    <source>
        <strain evidence="2 3">G707</strain>
    </source>
</reference>
<proteinExistence type="predicted"/>
<organism evidence="2 3">
    <name type="scientific">Gluconobacter morbifer G707</name>
    <dbReference type="NCBI Taxonomy" id="1088869"/>
    <lineage>
        <taxon>Bacteria</taxon>
        <taxon>Pseudomonadati</taxon>
        <taxon>Pseudomonadota</taxon>
        <taxon>Alphaproteobacteria</taxon>
        <taxon>Acetobacterales</taxon>
        <taxon>Acetobacteraceae</taxon>
        <taxon>Gluconobacter</taxon>
    </lineage>
</organism>
<dbReference type="PATRIC" id="fig|1088869.3.peg.1633"/>
<dbReference type="EMBL" id="AGQV01000005">
    <property type="protein sequence ID" value="EHH67869.1"/>
    <property type="molecule type" value="Genomic_DNA"/>
</dbReference>
<comment type="caution">
    <text evidence="2">The sequence shown here is derived from an EMBL/GenBank/DDBJ whole genome shotgun (WGS) entry which is preliminary data.</text>
</comment>
<dbReference type="Proteomes" id="UP000004949">
    <property type="component" value="Unassembled WGS sequence"/>
</dbReference>
<dbReference type="RefSeq" id="WP_008851783.1">
    <property type="nucleotide sequence ID" value="NZ_AGQV01000005.1"/>
</dbReference>
<dbReference type="OrthoDB" id="7270566at2"/>
<evidence type="ECO:0000256" key="1">
    <source>
        <dbReference type="SAM" id="SignalP"/>
    </source>
</evidence>
<keyword evidence="1" id="KW-0732">Signal</keyword>
<feature type="signal peptide" evidence="1">
    <location>
        <begin position="1"/>
        <end position="24"/>
    </location>
</feature>
<evidence type="ECO:0000313" key="2">
    <source>
        <dbReference type="EMBL" id="EHH67869.1"/>
    </source>
</evidence>
<evidence type="ECO:0000313" key="3">
    <source>
        <dbReference type="Proteomes" id="UP000004949"/>
    </source>
</evidence>
<sequence>MFRRIVPVLGLALGLGLVSTAAMAQDDAQTVPPPPAVKGTPGKDFSSVSPTNLAGIMNYCIEEEYVSYDEGNPVLYGLAEKYKATEQTVGNYDYALGTAGYFNSNGKQYYLVAYTNEDDRRAACHAALQAAQPML</sequence>
<accession>G6XJQ7</accession>
<feature type="chain" id="PRO_5003489746" evidence="1">
    <location>
        <begin position="25"/>
        <end position="135"/>
    </location>
</feature>
<name>G6XJQ7_9PROT</name>